<sequence>MKNTQDLERGELKKLVDPVGSRFTTTIATAGTTLILGYGLGWRGGIWYANRKFRREQMRLAGQLKPREWKLLGRIKPRAWPTTKFLRRPFPRQNKTAENALKAPEKHVLENVLESVLQFLTSRCDRNAVSLVCKSCSDPIRGLSKKEREETMERKMYKSTLFTICFLLFALFDRGNALYGSSSPVLQLTPSNFKSKVLNSNGVVLVEFFAPWCGHCQSLTPTWEKVANTLKGIATVAAIDADVHKSVSQDYGVRGFPTIKVFVPGKPPIDYQGARDAKSISQFAIKQIKTLLKDRLDGKTTGTKNGGGSSEKKKSEPSASVELNSSNFDELVVESKELWIVEFFAPWCGHCKKLAPEWKKAANKLQGKVKLGHVNCDAEQSIKSRFKVQGFPTILVFGADKSSPVPYEGARSASAIESFALEQLESNAGPVEVTELTGPDVMEEKCGPAAICFVSFLPDILDSKAEGRNKYLEMLLSVADKFKKDPYGFVWVAAGKQPDLEKRVGVGGYGYPAMVALNAKKGAYAPLKSGFEVKHIKDFVKEAAKGGKGNLPIDGTMEIVKTEAWDGKDGEVVDADEFSLEELMGNDDDTSTESKDDL</sequence>
<organism evidence="16 17">
    <name type="scientific">Arabidopsis arenosa</name>
    <name type="common">Sand rock-cress</name>
    <name type="synonym">Cardaminopsis arenosa</name>
    <dbReference type="NCBI Taxonomy" id="38785"/>
    <lineage>
        <taxon>Eukaryota</taxon>
        <taxon>Viridiplantae</taxon>
        <taxon>Streptophyta</taxon>
        <taxon>Embryophyta</taxon>
        <taxon>Tracheophyta</taxon>
        <taxon>Spermatophyta</taxon>
        <taxon>Magnoliopsida</taxon>
        <taxon>eudicotyledons</taxon>
        <taxon>Gunneridae</taxon>
        <taxon>Pentapetalae</taxon>
        <taxon>rosids</taxon>
        <taxon>malvids</taxon>
        <taxon>Brassicales</taxon>
        <taxon>Brassicaceae</taxon>
        <taxon>Camelineae</taxon>
        <taxon>Arabidopsis</taxon>
    </lineage>
</organism>
<dbReference type="CDD" id="cd22159">
    <property type="entry name" value="F-box_AtTIR1-like"/>
    <property type="match status" value="1"/>
</dbReference>
<dbReference type="CDD" id="cd02983">
    <property type="entry name" value="P5_C"/>
    <property type="match status" value="1"/>
</dbReference>
<evidence type="ECO:0000256" key="3">
    <source>
        <dbReference type="ARBA" id="ARBA00006347"/>
    </source>
</evidence>
<evidence type="ECO:0000313" key="16">
    <source>
        <dbReference type="EMBL" id="CAE5956568.1"/>
    </source>
</evidence>
<dbReference type="NCBIfam" id="TIGR01126">
    <property type="entry name" value="pdi_dom"/>
    <property type="match status" value="2"/>
</dbReference>
<evidence type="ECO:0000256" key="4">
    <source>
        <dbReference type="ARBA" id="ARBA00012723"/>
    </source>
</evidence>
<dbReference type="InterPro" id="IPR017937">
    <property type="entry name" value="Thioredoxin_CS"/>
</dbReference>
<name>A0A8S1ZBU6_ARAAE</name>
<dbReference type="Gene3D" id="3.40.30.10">
    <property type="entry name" value="Glutaredoxin"/>
    <property type="match status" value="3"/>
</dbReference>
<dbReference type="Pfam" id="PF18511">
    <property type="entry name" value="F-box_5"/>
    <property type="match status" value="1"/>
</dbReference>
<feature type="domain" description="Thioredoxin" evidence="15">
    <location>
        <begin position="312"/>
        <end position="426"/>
    </location>
</feature>
<keyword evidence="14" id="KW-0472">Membrane</keyword>
<dbReference type="Proteomes" id="UP000682877">
    <property type="component" value="Chromosome 1"/>
</dbReference>
<keyword evidence="17" id="KW-1185">Reference proteome</keyword>
<dbReference type="InterPro" id="IPR036249">
    <property type="entry name" value="Thioredoxin-like_sf"/>
</dbReference>
<evidence type="ECO:0000256" key="12">
    <source>
        <dbReference type="RuleBase" id="RU004208"/>
    </source>
</evidence>
<comment type="function">
    <text evidence="11">Acts as a protein-folding catalyst that interacts with nascent polypeptides to catalyze the formation, isomerization, and reduction or oxidation of disulfide bonds.</text>
</comment>
<feature type="region of interest" description="Disordered" evidence="13">
    <location>
        <begin position="579"/>
        <end position="598"/>
    </location>
</feature>
<comment type="catalytic activity">
    <reaction evidence="1">
        <text>Catalyzes the rearrangement of -S-S- bonds in proteins.</text>
        <dbReference type="EC" id="5.3.4.1"/>
    </reaction>
</comment>
<evidence type="ECO:0000259" key="15">
    <source>
        <dbReference type="PROSITE" id="PS51352"/>
    </source>
</evidence>
<evidence type="ECO:0000256" key="8">
    <source>
        <dbReference type="ARBA" id="ARBA00023157"/>
    </source>
</evidence>
<dbReference type="PROSITE" id="PS51352">
    <property type="entry name" value="THIOREDOXIN_2"/>
    <property type="match status" value="2"/>
</dbReference>
<evidence type="ECO:0000256" key="1">
    <source>
        <dbReference type="ARBA" id="ARBA00001182"/>
    </source>
</evidence>
<feature type="region of interest" description="Disordered" evidence="13">
    <location>
        <begin position="297"/>
        <end position="321"/>
    </location>
</feature>
<dbReference type="InterPro" id="IPR013766">
    <property type="entry name" value="Thioredoxin_domain"/>
</dbReference>
<evidence type="ECO:0000256" key="2">
    <source>
        <dbReference type="ARBA" id="ARBA00004319"/>
    </source>
</evidence>
<dbReference type="PANTHER" id="PTHR45815:SF7">
    <property type="entry name" value="PROTEIN DISULFIDE-ISOMERASE LIKE 2-2"/>
    <property type="match status" value="1"/>
</dbReference>
<dbReference type="GO" id="GO:0034976">
    <property type="term" value="P:response to endoplasmic reticulum stress"/>
    <property type="evidence" value="ECO:0007669"/>
    <property type="project" value="TreeGrafter"/>
</dbReference>
<dbReference type="CDD" id="cd03001">
    <property type="entry name" value="PDI_a_P5"/>
    <property type="match status" value="2"/>
</dbReference>
<comment type="subcellular location">
    <subcellularLocation>
        <location evidence="2">Endoplasmic reticulum lumen</location>
    </subcellularLocation>
</comment>
<keyword evidence="6" id="KW-0677">Repeat</keyword>
<gene>
    <name evidence="16" type="ORF">AARE701A_LOCUS337</name>
</gene>
<keyword evidence="9" id="KW-0413">Isomerase</keyword>
<dbReference type="GO" id="GO:0015035">
    <property type="term" value="F:protein-disulfide reductase activity"/>
    <property type="evidence" value="ECO:0007669"/>
    <property type="project" value="TreeGrafter"/>
</dbReference>
<dbReference type="Pfam" id="PF24541">
    <property type="entry name" value="Thioredox_PDIA6_C"/>
    <property type="match status" value="1"/>
</dbReference>
<keyword evidence="8" id="KW-1015">Disulfide bond</keyword>
<dbReference type="Pfam" id="PF00085">
    <property type="entry name" value="Thioredoxin"/>
    <property type="match status" value="2"/>
</dbReference>
<keyword evidence="7" id="KW-0256">Endoplasmic reticulum</keyword>
<keyword evidence="14" id="KW-0812">Transmembrane</keyword>
<dbReference type="EC" id="5.3.4.1" evidence="4"/>
<evidence type="ECO:0000313" key="17">
    <source>
        <dbReference type="Proteomes" id="UP000682877"/>
    </source>
</evidence>
<accession>A0A8S1ZBU6</accession>
<reference evidence="16" key="1">
    <citation type="submission" date="2021-01" db="EMBL/GenBank/DDBJ databases">
        <authorList>
            <person name="Bezrukov I."/>
        </authorList>
    </citation>
    <scope>NUCLEOTIDE SEQUENCE</scope>
</reference>
<dbReference type="PROSITE" id="PS00194">
    <property type="entry name" value="THIOREDOXIN_1"/>
    <property type="match status" value="2"/>
</dbReference>
<evidence type="ECO:0000256" key="7">
    <source>
        <dbReference type="ARBA" id="ARBA00022824"/>
    </source>
</evidence>
<evidence type="ECO:0000256" key="6">
    <source>
        <dbReference type="ARBA" id="ARBA00022737"/>
    </source>
</evidence>
<feature type="domain" description="Thioredoxin" evidence="15">
    <location>
        <begin position="177"/>
        <end position="290"/>
    </location>
</feature>
<dbReference type="EMBL" id="LR999451">
    <property type="protein sequence ID" value="CAE5956568.1"/>
    <property type="molecule type" value="Genomic_DNA"/>
</dbReference>
<comment type="similarity">
    <text evidence="3 12">Belongs to the protein disulfide isomerase family.</text>
</comment>
<evidence type="ECO:0000256" key="13">
    <source>
        <dbReference type="SAM" id="MobiDB-lite"/>
    </source>
</evidence>
<dbReference type="AlphaFoldDB" id="A0A8S1ZBU6"/>
<keyword evidence="10" id="KW-0676">Redox-active center</keyword>
<evidence type="ECO:0000256" key="5">
    <source>
        <dbReference type="ARBA" id="ARBA00022729"/>
    </source>
</evidence>
<keyword evidence="14" id="KW-1133">Transmembrane helix</keyword>
<feature type="compositionally biased region" description="Acidic residues" evidence="13">
    <location>
        <begin position="579"/>
        <end position="591"/>
    </location>
</feature>
<dbReference type="Gene3D" id="1.20.1280.50">
    <property type="match status" value="1"/>
</dbReference>
<dbReference type="InterPro" id="IPR041567">
    <property type="entry name" value="COI1_F-box"/>
</dbReference>
<evidence type="ECO:0000256" key="10">
    <source>
        <dbReference type="ARBA" id="ARBA00023284"/>
    </source>
</evidence>
<keyword evidence="5" id="KW-0732">Signal</keyword>
<evidence type="ECO:0000256" key="9">
    <source>
        <dbReference type="ARBA" id="ARBA00023235"/>
    </source>
</evidence>
<dbReference type="FunFam" id="3.40.30.10:FF:000050">
    <property type="entry name" value="protein disulfide-isomerase A6 isoform X1"/>
    <property type="match status" value="2"/>
</dbReference>
<evidence type="ECO:0000256" key="14">
    <source>
        <dbReference type="SAM" id="Phobius"/>
    </source>
</evidence>
<feature type="transmembrane region" description="Helical" evidence="14">
    <location>
        <begin position="27"/>
        <end position="49"/>
    </location>
</feature>
<proteinExistence type="inferred from homology"/>
<protein>
    <recommendedName>
        <fullName evidence="4">protein disulfide-isomerase</fullName>
        <ecNumber evidence="4">5.3.4.1</ecNumber>
    </recommendedName>
</protein>
<dbReference type="InterPro" id="IPR057305">
    <property type="entry name" value="Thioredox_PDIA6_C"/>
</dbReference>
<evidence type="ECO:0000256" key="11">
    <source>
        <dbReference type="ARBA" id="ARBA00054003"/>
    </source>
</evidence>
<dbReference type="SUPFAM" id="SSF52833">
    <property type="entry name" value="Thioredoxin-like"/>
    <property type="match status" value="3"/>
</dbReference>
<dbReference type="PANTHER" id="PTHR45815">
    <property type="entry name" value="PROTEIN DISULFIDE-ISOMERASE A6"/>
    <property type="match status" value="1"/>
</dbReference>
<dbReference type="GO" id="GO:0005788">
    <property type="term" value="C:endoplasmic reticulum lumen"/>
    <property type="evidence" value="ECO:0007669"/>
    <property type="project" value="UniProtKB-SubCell"/>
</dbReference>
<dbReference type="PRINTS" id="PR00421">
    <property type="entry name" value="THIOREDOXIN"/>
</dbReference>
<dbReference type="InterPro" id="IPR005788">
    <property type="entry name" value="PDI_thioredoxin-like_dom"/>
</dbReference>
<dbReference type="GO" id="GO:0003756">
    <property type="term" value="F:protein disulfide isomerase activity"/>
    <property type="evidence" value="ECO:0007669"/>
    <property type="project" value="UniProtKB-EC"/>
</dbReference>